<evidence type="ECO:0000313" key="10">
    <source>
        <dbReference type="EMBL" id="PSR83693.1"/>
    </source>
</evidence>
<dbReference type="EMBL" id="KZ678456">
    <property type="protein sequence ID" value="PSR83693.1"/>
    <property type="molecule type" value="Genomic_DNA"/>
</dbReference>
<evidence type="ECO:0000313" key="11">
    <source>
        <dbReference type="Proteomes" id="UP000241462"/>
    </source>
</evidence>
<keyword evidence="4" id="KW-0653">Protein transport</keyword>
<feature type="compositionally biased region" description="Low complexity" evidence="7">
    <location>
        <begin position="163"/>
        <end position="186"/>
    </location>
</feature>
<evidence type="ECO:0000259" key="8">
    <source>
        <dbReference type="Pfam" id="PF04129"/>
    </source>
</evidence>
<feature type="compositionally biased region" description="Gly residues" evidence="7">
    <location>
        <begin position="86"/>
        <end position="107"/>
    </location>
</feature>
<reference evidence="10 11" key="1">
    <citation type="journal article" date="2018" name="Mycol. Prog.">
        <title>Coniella lustricola, a new species from submerged detritus.</title>
        <authorList>
            <person name="Raudabaugh D.B."/>
            <person name="Iturriaga T."/>
            <person name="Carver A."/>
            <person name="Mondo S."/>
            <person name="Pangilinan J."/>
            <person name="Lipzen A."/>
            <person name="He G."/>
            <person name="Amirebrahimi M."/>
            <person name="Grigoriev I.V."/>
            <person name="Miller A.N."/>
        </authorList>
    </citation>
    <scope>NUCLEOTIDE SEQUENCE [LARGE SCALE GENOMIC DNA]</scope>
    <source>
        <strain evidence="10 11">B22-T-1</strain>
    </source>
</reference>
<dbReference type="GO" id="GO:0000938">
    <property type="term" value="C:GARP complex"/>
    <property type="evidence" value="ECO:0007669"/>
    <property type="project" value="TreeGrafter"/>
</dbReference>
<feature type="domain" description="Vps52 C-terminal" evidence="9">
    <location>
        <begin position="441"/>
        <end position="769"/>
    </location>
</feature>
<gene>
    <name evidence="10" type="ORF">BD289DRAFT_506491</name>
</gene>
<dbReference type="InterPro" id="IPR048361">
    <property type="entry name" value="Vps52_C"/>
</dbReference>
<feature type="domain" description="Vps52 coiled-coil" evidence="8">
    <location>
        <begin position="257"/>
        <end position="424"/>
    </location>
</feature>
<proteinExistence type="inferred from homology"/>
<evidence type="ECO:0000256" key="4">
    <source>
        <dbReference type="ARBA" id="ARBA00022927"/>
    </source>
</evidence>
<dbReference type="GO" id="GO:0019905">
    <property type="term" value="F:syntaxin binding"/>
    <property type="evidence" value="ECO:0007669"/>
    <property type="project" value="TreeGrafter"/>
</dbReference>
<dbReference type="FunCoup" id="A0A2T3A6A3">
    <property type="interactions" value="861"/>
</dbReference>
<evidence type="ECO:0000256" key="5">
    <source>
        <dbReference type="ARBA" id="ARBA00023034"/>
    </source>
</evidence>
<dbReference type="GO" id="GO:0006896">
    <property type="term" value="P:Golgi to vacuole transport"/>
    <property type="evidence" value="ECO:0007669"/>
    <property type="project" value="TreeGrafter"/>
</dbReference>
<protein>
    <submittedName>
        <fullName evidence="10">Sac2 family-domain-containing protein</fullName>
    </submittedName>
</protein>
<feature type="region of interest" description="Disordered" evidence="7">
    <location>
        <begin position="158"/>
        <end position="197"/>
    </location>
</feature>
<dbReference type="InterPro" id="IPR007258">
    <property type="entry name" value="Vps52"/>
</dbReference>
<evidence type="ECO:0000256" key="7">
    <source>
        <dbReference type="SAM" id="MobiDB-lite"/>
    </source>
</evidence>
<dbReference type="OrthoDB" id="19482at2759"/>
<dbReference type="InterPro" id="IPR048319">
    <property type="entry name" value="Vps52_CC"/>
</dbReference>
<sequence>MWLDRLGHNAPPSGFDSRPISPLPRRVSGRGGPGTSSGASSPFYGAVGAGTAAAAAAQRSARGSTTSLVSSVSDGTGSTTSLLLRGRGGPNGSGSGSAGGGVAGTGLVGSSLRQSHTLGSAEDGGGENSEGSLDNDRKAEESVRESLAILAQILGEGSGSGNATSLASAPTSAPASRSASPAARRSGPTIPKPTTKTALTALQEAEDKARIKEEDLELDVDFGGLSLREYLAQEEQVGQDMIYRPQTVEEYHVDKTKYEELHRSILACDNVLTSVETNLSSFRNDLAAVSADIESLQARSQALNVRLENRQALEKRLSPLIEELSVSPHVVSTIAEGHVDEAWVKALAEVDRRSEAYDKAMKASGQTKAMADLGPLLEKLRLKAIERIRDHLVAQIKALRSPHINAQIIQQQNFLRFRDLYAFLHKRHAALADEICQAYRNTMRWYYLNQFTRYQKALDKIKLHVVDRNDVLGHEDTSRKATLLSGPTAAYKSGSGGGGVAIAPPHDAFNLGRRIDLLKSPNQAAISSYLAEEDTGTHYLEVPFRNFNLALVDNATAEYTFLTSFFSPALSLGAINKHFSDIFEPTFSLGHSLTKHLVGDTLDGLGVLLCIRLNQHFAFELQRRRVPAMDSYVNGTTMALWPRLQNIMDAHCESVRSLTSSLPSKPLPLSTAKTTSAAPHVATQRFAQLVHGILALCQEAGDDEPVVTSLGRLRSEMEAFLTRYSQAYFGAAATAENVSGAGVRGDRKRERFLYNNYSLICTILGDAAELGGGKLAVEQVEHFEGLKRAFQEAA</sequence>
<name>A0A2T3A6A3_9PEZI</name>
<evidence type="ECO:0000256" key="3">
    <source>
        <dbReference type="ARBA" id="ARBA00022448"/>
    </source>
</evidence>
<keyword evidence="11" id="KW-1185">Reference proteome</keyword>
<dbReference type="AlphaFoldDB" id="A0A2T3A6A3"/>
<dbReference type="Pfam" id="PF04129">
    <property type="entry name" value="Vps52_CC"/>
    <property type="match status" value="1"/>
</dbReference>
<evidence type="ECO:0000259" key="9">
    <source>
        <dbReference type="Pfam" id="PF20655"/>
    </source>
</evidence>
<dbReference type="GO" id="GO:0005829">
    <property type="term" value="C:cytosol"/>
    <property type="evidence" value="ECO:0007669"/>
    <property type="project" value="GOC"/>
</dbReference>
<evidence type="ECO:0000256" key="1">
    <source>
        <dbReference type="ARBA" id="ARBA00004601"/>
    </source>
</evidence>
<dbReference type="PANTHER" id="PTHR14190:SF7">
    <property type="entry name" value="VACUOLAR PROTEIN SORTING-ASSOCIATED PROTEIN 52 HOMOLOG"/>
    <property type="match status" value="1"/>
</dbReference>
<dbReference type="Proteomes" id="UP000241462">
    <property type="component" value="Unassembled WGS sequence"/>
</dbReference>
<evidence type="ECO:0000256" key="2">
    <source>
        <dbReference type="ARBA" id="ARBA00008180"/>
    </source>
</evidence>
<dbReference type="PANTHER" id="PTHR14190">
    <property type="entry name" value="SUPPRESSOR OF ACTIN MUTATIONS 2/VACUOLAR PROTEIN SORTING 52"/>
    <property type="match status" value="1"/>
</dbReference>
<comment type="similarity">
    <text evidence="2">Belongs to the VPS52 family.</text>
</comment>
<dbReference type="STRING" id="2025994.A0A2T3A6A3"/>
<comment type="subcellular location">
    <subcellularLocation>
        <location evidence="1">Golgi apparatus</location>
        <location evidence="1">trans-Golgi network</location>
    </subcellularLocation>
</comment>
<evidence type="ECO:0000256" key="6">
    <source>
        <dbReference type="SAM" id="Coils"/>
    </source>
</evidence>
<dbReference type="Pfam" id="PF20655">
    <property type="entry name" value="Vps52_C"/>
    <property type="match status" value="1"/>
</dbReference>
<feature type="region of interest" description="Disordered" evidence="7">
    <location>
        <begin position="1"/>
        <end position="141"/>
    </location>
</feature>
<feature type="compositionally biased region" description="Low complexity" evidence="7">
    <location>
        <begin position="36"/>
        <end position="85"/>
    </location>
</feature>
<accession>A0A2T3A6A3</accession>
<dbReference type="GO" id="GO:0032456">
    <property type="term" value="P:endocytic recycling"/>
    <property type="evidence" value="ECO:0007669"/>
    <property type="project" value="TreeGrafter"/>
</dbReference>
<dbReference type="InParanoid" id="A0A2T3A6A3"/>
<keyword evidence="5" id="KW-0333">Golgi apparatus</keyword>
<keyword evidence="3" id="KW-0813">Transport</keyword>
<feature type="coiled-coil region" evidence="6">
    <location>
        <begin position="279"/>
        <end position="306"/>
    </location>
</feature>
<dbReference type="GO" id="GO:0015031">
    <property type="term" value="P:protein transport"/>
    <property type="evidence" value="ECO:0007669"/>
    <property type="project" value="UniProtKB-KW"/>
</dbReference>
<organism evidence="10 11">
    <name type="scientific">Coniella lustricola</name>
    <dbReference type="NCBI Taxonomy" id="2025994"/>
    <lineage>
        <taxon>Eukaryota</taxon>
        <taxon>Fungi</taxon>
        <taxon>Dikarya</taxon>
        <taxon>Ascomycota</taxon>
        <taxon>Pezizomycotina</taxon>
        <taxon>Sordariomycetes</taxon>
        <taxon>Sordariomycetidae</taxon>
        <taxon>Diaporthales</taxon>
        <taxon>Schizoparmaceae</taxon>
        <taxon>Coniella</taxon>
    </lineage>
</organism>
<dbReference type="GO" id="GO:0042147">
    <property type="term" value="P:retrograde transport, endosome to Golgi"/>
    <property type="evidence" value="ECO:0007669"/>
    <property type="project" value="TreeGrafter"/>
</dbReference>
<keyword evidence="6" id="KW-0175">Coiled coil</keyword>